<dbReference type="InterPro" id="IPR003825">
    <property type="entry name" value="Colicin-V_CvpA"/>
</dbReference>
<evidence type="ECO:0000256" key="3">
    <source>
        <dbReference type="ARBA" id="ARBA00022989"/>
    </source>
</evidence>
<dbReference type="Proteomes" id="UP000027997">
    <property type="component" value="Unassembled WGS sequence"/>
</dbReference>
<sequence>MTFTWIDWLIAGIVIISALISLKRGFFKEILSLLAWLAAIFVAWSFGGALSERFTDYIATPSVRVMAACALLFVATLMVGALVNRIIAELVQVTGLSGTDRILGMAFGGLRGCLLVTVLVGLLTLAPLEQDPAWQQSILLPHFMLLADWSKQTVVDLMGPLMQS</sequence>
<feature type="transmembrane region" description="Helical" evidence="5">
    <location>
        <begin position="63"/>
        <end position="83"/>
    </location>
</feature>
<evidence type="ECO:0000256" key="5">
    <source>
        <dbReference type="SAM" id="Phobius"/>
    </source>
</evidence>
<dbReference type="AlphaFoldDB" id="A0A081KCR9"/>
<keyword evidence="7" id="KW-1185">Reference proteome</keyword>
<dbReference type="EMBL" id="JOJP01000001">
    <property type="protein sequence ID" value="KEI71945.1"/>
    <property type="molecule type" value="Genomic_DNA"/>
</dbReference>
<dbReference type="PANTHER" id="PTHR36926:SF1">
    <property type="entry name" value="COLICIN V PRODUCTION PROTEIN"/>
    <property type="match status" value="1"/>
</dbReference>
<keyword evidence="3 5" id="KW-1133">Transmembrane helix</keyword>
<comment type="subcellular location">
    <subcellularLocation>
        <location evidence="1">Membrane</location>
        <topology evidence="1">Multi-pass membrane protein</topology>
    </subcellularLocation>
</comment>
<dbReference type="eggNOG" id="COG1286">
    <property type="taxonomic scope" value="Bacteria"/>
</dbReference>
<feature type="transmembrane region" description="Helical" evidence="5">
    <location>
        <begin position="103"/>
        <end position="126"/>
    </location>
</feature>
<organism evidence="6 7">
    <name type="scientific">Endozoicomonas elysicola</name>
    <dbReference type="NCBI Taxonomy" id="305900"/>
    <lineage>
        <taxon>Bacteria</taxon>
        <taxon>Pseudomonadati</taxon>
        <taxon>Pseudomonadota</taxon>
        <taxon>Gammaproteobacteria</taxon>
        <taxon>Oceanospirillales</taxon>
        <taxon>Endozoicomonadaceae</taxon>
        <taxon>Endozoicomonas</taxon>
    </lineage>
</organism>
<dbReference type="STRING" id="305900.GV64_15485"/>
<dbReference type="PANTHER" id="PTHR36926">
    <property type="entry name" value="COLICIN V PRODUCTION PROTEIN"/>
    <property type="match status" value="1"/>
</dbReference>
<proteinExistence type="predicted"/>
<name>A0A081KCR9_9GAMM</name>
<evidence type="ECO:0000313" key="6">
    <source>
        <dbReference type="EMBL" id="KEI71945.1"/>
    </source>
</evidence>
<evidence type="ECO:0000256" key="1">
    <source>
        <dbReference type="ARBA" id="ARBA00004141"/>
    </source>
</evidence>
<protein>
    <submittedName>
        <fullName evidence="6">Colicin V production CvpA</fullName>
    </submittedName>
</protein>
<dbReference type="GO" id="GO:0009403">
    <property type="term" value="P:toxin biosynthetic process"/>
    <property type="evidence" value="ECO:0007669"/>
    <property type="project" value="InterPro"/>
</dbReference>
<evidence type="ECO:0000256" key="2">
    <source>
        <dbReference type="ARBA" id="ARBA00022692"/>
    </source>
</evidence>
<reference evidence="6 7" key="1">
    <citation type="submission" date="2014-06" db="EMBL/GenBank/DDBJ databases">
        <title>Whole Genome Sequences of Three Symbiotic Endozoicomonas Bacteria.</title>
        <authorList>
            <person name="Neave M.J."/>
            <person name="Apprill A."/>
            <person name="Voolstra C.R."/>
        </authorList>
    </citation>
    <scope>NUCLEOTIDE SEQUENCE [LARGE SCALE GENOMIC DNA]</scope>
    <source>
        <strain evidence="6 7">DSM 22380</strain>
    </source>
</reference>
<feature type="transmembrane region" description="Helical" evidence="5">
    <location>
        <begin position="30"/>
        <end position="51"/>
    </location>
</feature>
<gene>
    <name evidence="6" type="ORF">GV64_15485</name>
</gene>
<dbReference type="InterPro" id="IPR052719">
    <property type="entry name" value="CvpA-like"/>
</dbReference>
<dbReference type="Pfam" id="PF02674">
    <property type="entry name" value="Colicin_V"/>
    <property type="match status" value="1"/>
</dbReference>
<accession>A0A081KCR9</accession>
<feature type="transmembrane region" description="Helical" evidence="5">
    <location>
        <begin position="6"/>
        <end position="23"/>
    </location>
</feature>
<evidence type="ECO:0000256" key="4">
    <source>
        <dbReference type="ARBA" id="ARBA00023136"/>
    </source>
</evidence>
<dbReference type="RefSeq" id="WP_020584515.1">
    <property type="nucleotide sequence ID" value="NZ_JOJP01000001.1"/>
</dbReference>
<dbReference type="GO" id="GO:0016020">
    <property type="term" value="C:membrane"/>
    <property type="evidence" value="ECO:0007669"/>
    <property type="project" value="UniProtKB-SubCell"/>
</dbReference>
<comment type="caution">
    <text evidence="6">The sequence shown here is derived from an EMBL/GenBank/DDBJ whole genome shotgun (WGS) entry which is preliminary data.</text>
</comment>
<keyword evidence="4 5" id="KW-0472">Membrane</keyword>
<evidence type="ECO:0000313" key="7">
    <source>
        <dbReference type="Proteomes" id="UP000027997"/>
    </source>
</evidence>
<keyword evidence="2 5" id="KW-0812">Transmembrane</keyword>